<comment type="caution">
    <text evidence="3">The sequence shown here is derived from an EMBL/GenBank/DDBJ whole genome shotgun (WGS) entry which is preliminary data.</text>
</comment>
<keyword evidence="1" id="KW-0812">Transmembrane</keyword>
<gene>
    <name evidence="3" type="ORF">PYX00_007158</name>
</gene>
<evidence type="ECO:0000256" key="1">
    <source>
        <dbReference type="SAM" id="Phobius"/>
    </source>
</evidence>
<feature type="transmembrane region" description="Helical" evidence="1">
    <location>
        <begin position="249"/>
        <end position="267"/>
    </location>
</feature>
<feature type="signal peptide" evidence="2">
    <location>
        <begin position="1"/>
        <end position="22"/>
    </location>
</feature>
<sequence>MKFNSSNGLVIAILISVQWVKARAPNNSSKNENSERMTISFGDFDEGFDDLEIIPESKNHDVINQKLEKFHDFVKNYKDVKHPWEKSFIKNVEYQKSGQMYRKMMRDTIKRIRNLERKRRRGNSLRFIELLNQPFIGKRQLPKILNIGGNANDDDDHDDAIENEVPIPQSNPYEMLKEYEKEMDKDRSDGLNLNYSSAGKPEQTLMDAFRKIVDLKTPPNCKNVTGYGLSILECLAQSYHNHEMSGKQVFMALINLICVWILIYLSIAIPLWCIKGWGCCCITWKYCKPKKMVEEVQEYIAQNPPGVFINENGEEEHYAPSLKEKELYDSINKKILKL</sequence>
<organism evidence="3">
    <name type="scientific">Menopon gallinae</name>
    <name type="common">poultry shaft louse</name>
    <dbReference type="NCBI Taxonomy" id="328185"/>
    <lineage>
        <taxon>Eukaryota</taxon>
        <taxon>Metazoa</taxon>
        <taxon>Ecdysozoa</taxon>
        <taxon>Arthropoda</taxon>
        <taxon>Hexapoda</taxon>
        <taxon>Insecta</taxon>
        <taxon>Pterygota</taxon>
        <taxon>Neoptera</taxon>
        <taxon>Paraneoptera</taxon>
        <taxon>Psocodea</taxon>
        <taxon>Troctomorpha</taxon>
        <taxon>Phthiraptera</taxon>
        <taxon>Amblycera</taxon>
        <taxon>Menoponidae</taxon>
        <taxon>Menopon</taxon>
    </lineage>
</organism>
<protein>
    <submittedName>
        <fullName evidence="3">Uncharacterized protein</fullName>
    </submittedName>
</protein>
<keyword evidence="1" id="KW-1133">Transmembrane helix</keyword>
<reference evidence="3" key="1">
    <citation type="journal article" date="2024" name="Gigascience">
        <title>Chromosome-level genome of the poultry shaft louse Menopon gallinae provides insight into the host-switching and adaptive evolution of parasitic lice.</title>
        <authorList>
            <person name="Xu Y."/>
            <person name="Ma L."/>
            <person name="Liu S."/>
            <person name="Liang Y."/>
            <person name="Liu Q."/>
            <person name="He Z."/>
            <person name="Tian L."/>
            <person name="Duan Y."/>
            <person name="Cai W."/>
            <person name="Li H."/>
            <person name="Song F."/>
        </authorList>
    </citation>
    <scope>NUCLEOTIDE SEQUENCE</scope>
    <source>
        <strain evidence="3">Cailab_2023a</strain>
    </source>
</reference>
<evidence type="ECO:0000313" key="3">
    <source>
        <dbReference type="EMBL" id="KAL0269414.1"/>
    </source>
</evidence>
<feature type="chain" id="PRO_5043732973" evidence="2">
    <location>
        <begin position="23"/>
        <end position="338"/>
    </location>
</feature>
<dbReference type="AlphaFoldDB" id="A0AAW2HHN6"/>
<name>A0AAW2HHN6_9NEOP</name>
<accession>A0AAW2HHN6</accession>
<keyword evidence="2" id="KW-0732">Signal</keyword>
<evidence type="ECO:0000256" key="2">
    <source>
        <dbReference type="SAM" id="SignalP"/>
    </source>
</evidence>
<proteinExistence type="predicted"/>
<dbReference type="EMBL" id="JARGDH010000004">
    <property type="protein sequence ID" value="KAL0269414.1"/>
    <property type="molecule type" value="Genomic_DNA"/>
</dbReference>
<keyword evidence="1" id="KW-0472">Membrane</keyword>